<dbReference type="Pfam" id="PF02615">
    <property type="entry name" value="Ldh_2"/>
    <property type="match status" value="1"/>
</dbReference>
<evidence type="ECO:0000313" key="3">
    <source>
        <dbReference type="EMBL" id="SLM12192.1"/>
    </source>
</evidence>
<dbReference type="GO" id="GO:0030060">
    <property type="term" value="F:L-malate dehydrogenase (NAD+) activity"/>
    <property type="evidence" value="ECO:0007669"/>
    <property type="project" value="UniProtKB-EC"/>
</dbReference>
<protein>
    <submittedName>
        <fullName evidence="3">Malate dehydrogenase</fullName>
        <ecNumber evidence="3">1.1.1.37</ecNumber>
    </submittedName>
</protein>
<dbReference type="InterPro" id="IPR043143">
    <property type="entry name" value="Mal/L-sulf/L-lact_DH-like_NADP"/>
</dbReference>
<dbReference type="AlphaFoldDB" id="A0A3P3XHQ2"/>
<keyword evidence="2 3" id="KW-0560">Oxidoreductase</keyword>
<evidence type="ECO:0000256" key="1">
    <source>
        <dbReference type="ARBA" id="ARBA00006056"/>
    </source>
</evidence>
<gene>
    <name evidence="3" type="primary">mdh</name>
    <name evidence="3" type="ORF">SPIROBIBN47_230003</name>
</gene>
<dbReference type="EMBL" id="FWDM01000016">
    <property type="protein sequence ID" value="SLM12192.1"/>
    <property type="molecule type" value="Genomic_DNA"/>
</dbReference>
<name>A0A3P3XHQ2_9SPIR</name>
<dbReference type="InterPro" id="IPR036111">
    <property type="entry name" value="Mal/L-sulfo/L-lacto_DH-like_sf"/>
</dbReference>
<evidence type="ECO:0000256" key="2">
    <source>
        <dbReference type="ARBA" id="ARBA00023002"/>
    </source>
</evidence>
<dbReference type="EC" id="1.1.1.37" evidence="3"/>
<sequence>MDNDVTWWKFDEVEAFMKAGFEAVGVAPEVAAVCADVLISADKRGVDSHGVGRYKPIYLDRIWAGILNPKTTFDVVRETPTTAVIDGHNGMGHYIAKRAMELAIEKAEKYGIGMTVCRNSTHYGAAFYYARMAVEHGMIGLTTTNARPAIAPTWGVEPMLGTNPLTWGMPSDEDFPFMLDCATSVTQRGKIELYDRLGKELPDGWVIGQDGKYRHDTHQVLTDLTQDKAALTPLGGLGEDLGGYKGYGYAMVVELLSSALSQANFMKALADIGPDGKKKPIELGHSFLAINISAFCDLEDFKHHVGEVSRQLRASKKAPGAERIWTPGEKEHEIWLYRKDKGVPFNPPLKKAFKEVKERCNLNIELPF</sequence>
<dbReference type="SUPFAM" id="SSF89733">
    <property type="entry name" value="L-sulfolactate dehydrogenase-like"/>
    <property type="match status" value="1"/>
</dbReference>
<dbReference type="InterPro" id="IPR003767">
    <property type="entry name" value="Malate/L-lactate_DH-like"/>
</dbReference>
<dbReference type="PANTHER" id="PTHR11091">
    <property type="entry name" value="OXIDOREDUCTASE-RELATED"/>
    <property type="match status" value="1"/>
</dbReference>
<accession>A0A3P3XHQ2</accession>
<dbReference type="Gene3D" id="1.10.1530.10">
    <property type="match status" value="1"/>
</dbReference>
<dbReference type="PANTHER" id="PTHR11091:SF0">
    <property type="entry name" value="MALATE DEHYDROGENASE"/>
    <property type="match status" value="1"/>
</dbReference>
<dbReference type="InterPro" id="IPR043144">
    <property type="entry name" value="Mal/L-sulf/L-lact_DH-like_ah"/>
</dbReference>
<proteinExistence type="inferred from homology"/>
<organism evidence="3">
    <name type="scientific">uncultured spirochete</name>
    <dbReference type="NCBI Taxonomy" id="156406"/>
    <lineage>
        <taxon>Bacteria</taxon>
        <taxon>Pseudomonadati</taxon>
        <taxon>Spirochaetota</taxon>
        <taxon>Spirochaetia</taxon>
        <taxon>Spirochaetales</taxon>
        <taxon>environmental samples</taxon>
    </lineage>
</organism>
<comment type="similarity">
    <text evidence="1">Belongs to the LDH2/MDH2 oxidoreductase family.</text>
</comment>
<reference evidence="3" key="1">
    <citation type="submission" date="2017-02" db="EMBL/GenBank/DDBJ databases">
        <authorList>
            <person name="Regsiter A."/>
            <person name="William W."/>
        </authorList>
    </citation>
    <scope>NUCLEOTIDE SEQUENCE</scope>
    <source>
        <strain evidence="3">Bib</strain>
    </source>
</reference>
<dbReference type="Gene3D" id="3.30.1370.60">
    <property type="entry name" value="Hypothetical oxidoreductase yiak, domain 2"/>
    <property type="match status" value="1"/>
</dbReference>